<evidence type="ECO:0000313" key="4">
    <source>
        <dbReference type="Proteomes" id="UP001150941"/>
    </source>
</evidence>
<dbReference type="Pfam" id="PF02018">
    <property type="entry name" value="CBM_4_9"/>
    <property type="match status" value="1"/>
</dbReference>
<accession>A0A9W9TTC8</accession>
<dbReference type="RefSeq" id="XP_058332897.1">
    <property type="nucleotide sequence ID" value="XM_058473894.1"/>
</dbReference>
<dbReference type="InterPro" id="IPR008979">
    <property type="entry name" value="Galactose-bd-like_sf"/>
</dbReference>
<evidence type="ECO:0000259" key="2">
    <source>
        <dbReference type="Pfam" id="PF02018"/>
    </source>
</evidence>
<dbReference type="SUPFAM" id="SSF49785">
    <property type="entry name" value="Galactose-binding domain-like"/>
    <property type="match status" value="1"/>
</dbReference>
<feature type="domain" description="CBM-cenC" evidence="2">
    <location>
        <begin position="5"/>
        <end position="133"/>
    </location>
</feature>
<dbReference type="GeneID" id="83201197"/>
<sequence>MSSCNVLQNPSFESGSLAPWKATVANSVTVLNSSSGTPAADGYSFAQIKTAIDNGGRSFYQNIKDLKPSVEYTFDAQIQVPWDSPASYCAVYAYMGHNVTFTGPRKVAHADIQETQLGIWMSLNGTYTPKTSHGVLSIFGYCDLEDPSITSEVFVDAVSFAPTQC</sequence>
<proteinExistence type="predicted"/>
<reference evidence="3" key="2">
    <citation type="journal article" date="2023" name="IMA Fungus">
        <title>Comparative genomic study of the Penicillium genus elucidates a diverse pangenome and 15 lateral gene transfer events.</title>
        <authorList>
            <person name="Petersen C."/>
            <person name="Sorensen T."/>
            <person name="Nielsen M.R."/>
            <person name="Sondergaard T.E."/>
            <person name="Sorensen J.L."/>
            <person name="Fitzpatrick D.A."/>
            <person name="Frisvad J.C."/>
            <person name="Nielsen K.L."/>
        </authorList>
    </citation>
    <scope>NUCLEOTIDE SEQUENCE</scope>
    <source>
        <strain evidence="3">IBT 19713</strain>
    </source>
</reference>
<dbReference type="GO" id="GO:0016798">
    <property type="term" value="F:hydrolase activity, acting on glycosyl bonds"/>
    <property type="evidence" value="ECO:0007669"/>
    <property type="project" value="InterPro"/>
</dbReference>
<keyword evidence="1" id="KW-0378">Hydrolase</keyword>
<dbReference type="Proteomes" id="UP001150941">
    <property type="component" value="Unassembled WGS sequence"/>
</dbReference>
<reference evidence="3" key="1">
    <citation type="submission" date="2022-11" db="EMBL/GenBank/DDBJ databases">
        <authorList>
            <person name="Petersen C."/>
        </authorList>
    </citation>
    <scope>NUCLEOTIDE SEQUENCE</scope>
    <source>
        <strain evidence="3">IBT 19713</strain>
    </source>
</reference>
<dbReference type="OrthoDB" id="4240053at2759"/>
<evidence type="ECO:0000256" key="1">
    <source>
        <dbReference type="ARBA" id="ARBA00022801"/>
    </source>
</evidence>
<dbReference type="Gene3D" id="2.60.120.260">
    <property type="entry name" value="Galactose-binding domain-like"/>
    <property type="match status" value="1"/>
</dbReference>
<protein>
    <recommendedName>
        <fullName evidence="2">CBM-cenC domain-containing protein</fullName>
    </recommendedName>
</protein>
<name>A0A9W9TTC8_9EURO</name>
<keyword evidence="4" id="KW-1185">Reference proteome</keyword>
<dbReference type="InterPro" id="IPR003305">
    <property type="entry name" value="CenC_carb-bd"/>
</dbReference>
<comment type="caution">
    <text evidence="3">The sequence shown here is derived from an EMBL/GenBank/DDBJ whole genome shotgun (WGS) entry which is preliminary data.</text>
</comment>
<dbReference type="AlphaFoldDB" id="A0A9W9TTC8"/>
<dbReference type="EMBL" id="JAPQKS010000003">
    <property type="protein sequence ID" value="KAJ5239978.1"/>
    <property type="molecule type" value="Genomic_DNA"/>
</dbReference>
<evidence type="ECO:0000313" key="3">
    <source>
        <dbReference type="EMBL" id="KAJ5239978.1"/>
    </source>
</evidence>
<organism evidence="3 4">
    <name type="scientific">Penicillium chermesinum</name>
    <dbReference type="NCBI Taxonomy" id="63820"/>
    <lineage>
        <taxon>Eukaryota</taxon>
        <taxon>Fungi</taxon>
        <taxon>Dikarya</taxon>
        <taxon>Ascomycota</taxon>
        <taxon>Pezizomycotina</taxon>
        <taxon>Eurotiomycetes</taxon>
        <taxon>Eurotiomycetidae</taxon>
        <taxon>Eurotiales</taxon>
        <taxon>Aspergillaceae</taxon>
        <taxon>Penicillium</taxon>
    </lineage>
</organism>
<gene>
    <name evidence="3" type="ORF">N7468_004597</name>
</gene>